<proteinExistence type="predicted"/>
<accession>A0ACC3MZC0</accession>
<reference evidence="1" key="1">
    <citation type="submission" date="2023-07" db="EMBL/GenBank/DDBJ databases">
        <title>Black Yeasts Isolated from many extreme environments.</title>
        <authorList>
            <person name="Coleine C."/>
            <person name="Stajich J.E."/>
            <person name="Selbmann L."/>
        </authorList>
    </citation>
    <scope>NUCLEOTIDE SEQUENCE</scope>
    <source>
        <strain evidence="1">CCFEE 5714</strain>
    </source>
</reference>
<organism evidence="1 2">
    <name type="scientific">Vermiconidia calcicola</name>
    <dbReference type="NCBI Taxonomy" id="1690605"/>
    <lineage>
        <taxon>Eukaryota</taxon>
        <taxon>Fungi</taxon>
        <taxon>Dikarya</taxon>
        <taxon>Ascomycota</taxon>
        <taxon>Pezizomycotina</taxon>
        <taxon>Dothideomycetes</taxon>
        <taxon>Dothideomycetidae</taxon>
        <taxon>Mycosphaerellales</taxon>
        <taxon>Extremaceae</taxon>
        <taxon>Vermiconidia</taxon>
    </lineage>
</organism>
<evidence type="ECO:0000313" key="1">
    <source>
        <dbReference type="EMBL" id="KAK3706017.1"/>
    </source>
</evidence>
<evidence type="ECO:0000313" key="2">
    <source>
        <dbReference type="Proteomes" id="UP001281147"/>
    </source>
</evidence>
<dbReference type="Proteomes" id="UP001281147">
    <property type="component" value="Unassembled WGS sequence"/>
</dbReference>
<comment type="caution">
    <text evidence="1">The sequence shown here is derived from an EMBL/GenBank/DDBJ whole genome shotgun (WGS) entry which is preliminary data.</text>
</comment>
<keyword evidence="2" id="KW-1185">Reference proteome</keyword>
<name>A0ACC3MZC0_9PEZI</name>
<gene>
    <name evidence="1" type="ORF">LTR37_013011</name>
</gene>
<sequence>MRLLHASNFVFKEFMGDGIPSYLIISHRWSDEEVSHQDFLDGRKAFLKGRCSGYGWVKIAKACRLDLKANLEWVWIDTCCIDKKSSAELSEAINSMFKWYEDSTECLVFLPDVGPIKERPAILPTASDERMQWASSREATRVEDLAYSLLGLFGINMPLLYGEGERAFLRLQKELIAISDDGTIFTATSTTKDCHEARSIIAHNPSQFVNTPIMHPVDYIPRLHYEMTNKGIRFEVQISKKKHLALLGQQSEGRLGFDIIMPLDCFVAEFDQFQAVFPQWRVAINIRIANNAYWSNFGSSIAYDQSLRRLRGRTYNDLFYGYRTDEKPRDSIRACDMHSLTWCSRTTGKKADADLVIGVLDGSEMACQVYVD</sequence>
<dbReference type="EMBL" id="JAUTXU010000124">
    <property type="protein sequence ID" value="KAK3706017.1"/>
    <property type="molecule type" value="Genomic_DNA"/>
</dbReference>
<protein>
    <submittedName>
        <fullName evidence="1">Uncharacterized protein</fullName>
    </submittedName>
</protein>